<evidence type="ECO:0000256" key="5">
    <source>
        <dbReference type="ARBA" id="ARBA00022989"/>
    </source>
</evidence>
<evidence type="ECO:0000256" key="3">
    <source>
        <dbReference type="ARBA" id="ARBA00022475"/>
    </source>
</evidence>
<protein>
    <submittedName>
        <fullName evidence="9">ABC transporter permease</fullName>
    </submittedName>
</protein>
<dbReference type="Pfam" id="PF00528">
    <property type="entry name" value="BPD_transp_1"/>
    <property type="match status" value="1"/>
</dbReference>
<evidence type="ECO:0000256" key="1">
    <source>
        <dbReference type="ARBA" id="ARBA00004651"/>
    </source>
</evidence>
<keyword evidence="4 7" id="KW-0812">Transmembrane</keyword>
<dbReference type="SUPFAM" id="SSF161098">
    <property type="entry name" value="MetI-like"/>
    <property type="match status" value="1"/>
</dbReference>
<evidence type="ECO:0000313" key="10">
    <source>
        <dbReference type="Proteomes" id="UP000679335"/>
    </source>
</evidence>
<keyword evidence="10" id="KW-1185">Reference proteome</keyword>
<feature type="domain" description="ABC transmembrane type-1" evidence="8">
    <location>
        <begin position="82"/>
        <end position="278"/>
    </location>
</feature>
<dbReference type="InterPro" id="IPR000515">
    <property type="entry name" value="MetI-like"/>
</dbReference>
<dbReference type="PANTHER" id="PTHR43386:SF1">
    <property type="entry name" value="D,D-DIPEPTIDE TRANSPORT SYSTEM PERMEASE PROTEIN DDPC-RELATED"/>
    <property type="match status" value="1"/>
</dbReference>
<evidence type="ECO:0000256" key="7">
    <source>
        <dbReference type="RuleBase" id="RU363032"/>
    </source>
</evidence>
<dbReference type="PROSITE" id="PS50928">
    <property type="entry name" value="ABC_TM1"/>
    <property type="match status" value="1"/>
</dbReference>
<feature type="transmembrane region" description="Helical" evidence="7">
    <location>
        <begin position="86"/>
        <end position="107"/>
    </location>
</feature>
<keyword evidence="3" id="KW-1003">Cell membrane</keyword>
<keyword evidence="5 7" id="KW-1133">Transmembrane helix</keyword>
<name>A0ABX8GK75_9CELL</name>
<keyword evidence="2 7" id="KW-0813">Transport</keyword>
<gene>
    <name evidence="9" type="ORF">KKR89_00735</name>
</gene>
<feature type="transmembrane region" description="Helical" evidence="7">
    <location>
        <begin position="24"/>
        <end position="44"/>
    </location>
</feature>
<evidence type="ECO:0000256" key="6">
    <source>
        <dbReference type="ARBA" id="ARBA00023136"/>
    </source>
</evidence>
<comment type="similarity">
    <text evidence="7">Belongs to the binding-protein-dependent transport system permease family.</text>
</comment>
<dbReference type="EMBL" id="CP076023">
    <property type="protein sequence ID" value="QWC16243.1"/>
    <property type="molecule type" value="Genomic_DNA"/>
</dbReference>
<dbReference type="InterPro" id="IPR050366">
    <property type="entry name" value="BP-dependent_transpt_permease"/>
</dbReference>
<accession>A0ABX8GK75</accession>
<dbReference type="RefSeq" id="WP_208196805.1">
    <property type="nucleotide sequence ID" value="NZ_CP076023.1"/>
</dbReference>
<evidence type="ECO:0000256" key="4">
    <source>
        <dbReference type="ARBA" id="ARBA00022692"/>
    </source>
</evidence>
<keyword evidence="6 7" id="KW-0472">Membrane</keyword>
<dbReference type="InterPro" id="IPR035906">
    <property type="entry name" value="MetI-like_sf"/>
</dbReference>
<proteinExistence type="inferred from homology"/>
<evidence type="ECO:0000259" key="8">
    <source>
        <dbReference type="PROSITE" id="PS50928"/>
    </source>
</evidence>
<evidence type="ECO:0000256" key="2">
    <source>
        <dbReference type="ARBA" id="ARBA00022448"/>
    </source>
</evidence>
<dbReference type="PANTHER" id="PTHR43386">
    <property type="entry name" value="OLIGOPEPTIDE TRANSPORT SYSTEM PERMEASE PROTEIN APPC"/>
    <property type="match status" value="1"/>
</dbReference>
<dbReference type="Gene3D" id="1.10.3720.10">
    <property type="entry name" value="MetI-like"/>
    <property type="match status" value="1"/>
</dbReference>
<sequence>MSASTVTVPAVEAPARDRTDRTGWWKVVPFVVIALVAVVGPFLLPYDPTRVVASASVPPGGDHWFGTDSAGLDVFSRVVAATRLNLVIAGLVTVLATLIGALVGILIGMNESRRGPLGLAARGLSRLVDLADAVPAIVLGLVVISFFGASAPTIVVCLAVILSPIQIRLIRTEVLRVRAEAYLDAARIAGVGELRLTFRHVMPNSVSAAWENTSVVFAVSIIVTAALGFVGVGMPPPTPEWGAMLSRGAPDAVAGRWWSATFPAAALALAVGAFALAASEVLRRRRR</sequence>
<organism evidence="9 10">
    <name type="scientific">Cellulomonas dongxiuzhuiae</name>
    <dbReference type="NCBI Taxonomy" id="2819979"/>
    <lineage>
        <taxon>Bacteria</taxon>
        <taxon>Bacillati</taxon>
        <taxon>Actinomycetota</taxon>
        <taxon>Actinomycetes</taxon>
        <taxon>Micrococcales</taxon>
        <taxon>Cellulomonadaceae</taxon>
        <taxon>Cellulomonas</taxon>
    </lineage>
</organism>
<reference evidence="9 10" key="1">
    <citation type="submission" date="2021-05" db="EMBL/GenBank/DDBJ databases">
        <title>Novel species in genus Cellulomonas.</title>
        <authorList>
            <person name="Zhang G."/>
        </authorList>
    </citation>
    <scope>NUCLEOTIDE SEQUENCE [LARGE SCALE GENOMIC DNA]</scope>
    <source>
        <strain evidence="10">zg-ZUI157</strain>
    </source>
</reference>
<feature type="transmembrane region" description="Helical" evidence="7">
    <location>
        <begin position="215"/>
        <end position="237"/>
    </location>
</feature>
<comment type="subcellular location">
    <subcellularLocation>
        <location evidence="1 7">Cell membrane</location>
        <topology evidence="1 7">Multi-pass membrane protein</topology>
    </subcellularLocation>
</comment>
<evidence type="ECO:0000313" key="9">
    <source>
        <dbReference type="EMBL" id="QWC16243.1"/>
    </source>
</evidence>
<feature type="transmembrane region" description="Helical" evidence="7">
    <location>
        <begin position="257"/>
        <end position="278"/>
    </location>
</feature>
<dbReference type="CDD" id="cd06261">
    <property type="entry name" value="TM_PBP2"/>
    <property type="match status" value="1"/>
</dbReference>
<dbReference type="Proteomes" id="UP000679335">
    <property type="component" value="Chromosome"/>
</dbReference>